<evidence type="ECO:0000256" key="8">
    <source>
        <dbReference type="SAM" id="MobiDB-lite"/>
    </source>
</evidence>
<evidence type="ECO:0000313" key="11">
    <source>
        <dbReference type="EMBL" id="RKU47777.1"/>
    </source>
</evidence>
<gene>
    <name evidence="11" type="ORF">DL546_006320</name>
</gene>
<keyword evidence="4" id="KW-0186">Copper</keyword>
<dbReference type="GO" id="GO:0046872">
    <property type="term" value="F:metal ion binding"/>
    <property type="evidence" value="ECO:0007669"/>
    <property type="project" value="UniProtKB-KW"/>
</dbReference>
<feature type="compositionally biased region" description="Polar residues" evidence="8">
    <location>
        <begin position="345"/>
        <end position="359"/>
    </location>
</feature>
<dbReference type="Gene3D" id="1.10.1280.10">
    <property type="entry name" value="Di-copper center containing domain from catechol oxidase"/>
    <property type="match status" value="1"/>
</dbReference>
<keyword evidence="3" id="KW-0479">Metal-binding</keyword>
<dbReference type="PANTHER" id="PTHR11474">
    <property type="entry name" value="TYROSINASE FAMILY MEMBER"/>
    <property type="match status" value="1"/>
</dbReference>
<comment type="catalytic activity">
    <reaction evidence="7">
        <text>L-tyrosine + O2 = L-dopaquinone + H2O</text>
        <dbReference type="Rhea" id="RHEA:18117"/>
        <dbReference type="ChEBI" id="CHEBI:15377"/>
        <dbReference type="ChEBI" id="CHEBI:15379"/>
        <dbReference type="ChEBI" id="CHEBI:57924"/>
        <dbReference type="ChEBI" id="CHEBI:58315"/>
        <dbReference type="EC" id="1.14.18.1"/>
    </reaction>
</comment>
<dbReference type="PRINTS" id="PR00092">
    <property type="entry name" value="TYROSINASE"/>
</dbReference>
<reference evidence="11 12" key="1">
    <citation type="submission" date="2018-08" db="EMBL/GenBank/DDBJ databases">
        <title>Draft genome of the lignicolous fungus Coniochaeta pulveracea.</title>
        <authorList>
            <person name="Borstlap C.J."/>
            <person name="De Witt R.N."/>
            <person name="Botha A."/>
            <person name="Volschenk H."/>
        </authorList>
    </citation>
    <scope>NUCLEOTIDE SEQUENCE [LARGE SCALE GENOMIC DNA]</scope>
    <source>
        <strain evidence="11 12">CAB683</strain>
    </source>
</reference>
<name>A0A420YIS7_9PEZI</name>
<comment type="caution">
    <text evidence="11">The sequence shown here is derived from an EMBL/GenBank/DDBJ whole genome shotgun (WGS) entry which is preliminary data.</text>
</comment>
<evidence type="ECO:0000256" key="5">
    <source>
        <dbReference type="ARBA" id="ARBA00023101"/>
    </source>
</evidence>
<dbReference type="PANTHER" id="PTHR11474:SF76">
    <property type="entry name" value="SHKT DOMAIN-CONTAINING PROTEIN"/>
    <property type="match status" value="1"/>
</dbReference>
<organism evidence="11 12">
    <name type="scientific">Coniochaeta pulveracea</name>
    <dbReference type="NCBI Taxonomy" id="177199"/>
    <lineage>
        <taxon>Eukaryota</taxon>
        <taxon>Fungi</taxon>
        <taxon>Dikarya</taxon>
        <taxon>Ascomycota</taxon>
        <taxon>Pezizomycotina</taxon>
        <taxon>Sordariomycetes</taxon>
        <taxon>Sordariomycetidae</taxon>
        <taxon>Coniochaetales</taxon>
        <taxon>Coniochaetaceae</taxon>
        <taxon>Coniochaeta</taxon>
    </lineage>
</organism>
<evidence type="ECO:0000256" key="7">
    <source>
        <dbReference type="ARBA" id="ARBA00048881"/>
    </source>
</evidence>
<comment type="similarity">
    <text evidence="1">Belongs to the tyrosinase family.</text>
</comment>
<evidence type="ECO:0000256" key="4">
    <source>
        <dbReference type="ARBA" id="ARBA00023008"/>
    </source>
</evidence>
<feature type="domain" description="Tyrosinase copper-binding" evidence="10">
    <location>
        <begin position="309"/>
        <end position="320"/>
    </location>
</feature>
<comment type="catalytic activity">
    <reaction evidence="6">
        <text>2 L-dopa + O2 = 2 L-dopaquinone + 2 H2O</text>
        <dbReference type="Rhea" id="RHEA:34287"/>
        <dbReference type="ChEBI" id="CHEBI:15377"/>
        <dbReference type="ChEBI" id="CHEBI:15379"/>
        <dbReference type="ChEBI" id="CHEBI:57504"/>
        <dbReference type="ChEBI" id="CHEBI:57924"/>
        <dbReference type="EC" id="1.14.18.1"/>
    </reaction>
</comment>
<dbReference type="Proteomes" id="UP000275385">
    <property type="component" value="Unassembled WGS sequence"/>
</dbReference>
<dbReference type="InterPro" id="IPR002227">
    <property type="entry name" value="Tyrosinase_Cu-bd"/>
</dbReference>
<protein>
    <recommendedName>
        <fullName evidence="2">tyrosinase</fullName>
        <ecNumber evidence="2">1.14.18.1</ecNumber>
    </recommendedName>
</protein>
<feature type="domain" description="Tyrosinase copper-binding" evidence="9">
    <location>
        <begin position="73"/>
        <end position="90"/>
    </location>
</feature>
<dbReference type="EMBL" id="QVQW01000007">
    <property type="protein sequence ID" value="RKU47777.1"/>
    <property type="molecule type" value="Genomic_DNA"/>
</dbReference>
<dbReference type="InterPro" id="IPR050316">
    <property type="entry name" value="Tyrosinase/Hemocyanin"/>
</dbReference>
<evidence type="ECO:0000313" key="12">
    <source>
        <dbReference type="Proteomes" id="UP000275385"/>
    </source>
</evidence>
<evidence type="ECO:0000259" key="9">
    <source>
        <dbReference type="PROSITE" id="PS00497"/>
    </source>
</evidence>
<dbReference type="PROSITE" id="PS00498">
    <property type="entry name" value="TYROSINASE_2"/>
    <property type="match status" value="1"/>
</dbReference>
<dbReference type="OrthoDB" id="6132182at2759"/>
<feature type="region of interest" description="Disordered" evidence="8">
    <location>
        <begin position="340"/>
        <end position="364"/>
    </location>
</feature>
<accession>A0A420YIS7</accession>
<dbReference type="GO" id="GO:0042438">
    <property type="term" value="P:melanin biosynthetic process"/>
    <property type="evidence" value="ECO:0007669"/>
    <property type="project" value="UniProtKB-KW"/>
</dbReference>
<keyword evidence="12" id="KW-1185">Reference proteome</keyword>
<dbReference type="GO" id="GO:0004503">
    <property type="term" value="F:tyrosinase activity"/>
    <property type="evidence" value="ECO:0007669"/>
    <property type="project" value="UniProtKB-EC"/>
</dbReference>
<proteinExistence type="inferred from homology"/>
<evidence type="ECO:0000259" key="10">
    <source>
        <dbReference type="PROSITE" id="PS00498"/>
    </source>
</evidence>
<evidence type="ECO:0000256" key="6">
    <source>
        <dbReference type="ARBA" id="ARBA00048233"/>
    </source>
</evidence>
<keyword evidence="5" id="KW-0470">Melanin biosynthesis</keyword>
<dbReference type="STRING" id="177199.A0A420YIS7"/>
<dbReference type="EC" id="1.14.18.1" evidence="2"/>
<dbReference type="InterPro" id="IPR008922">
    <property type="entry name" value="Di-copper_centre_dom_sf"/>
</dbReference>
<dbReference type="SUPFAM" id="SSF48056">
    <property type="entry name" value="Di-copper centre-containing domain"/>
    <property type="match status" value="1"/>
</dbReference>
<dbReference type="PROSITE" id="PS00497">
    <property type="entry name" value="TYROSINASE_1"/>
    <property type="match status" value="1"/>
</dbReference>
<sequence>MVRTRLSLQEVVNKYDTGEDPTILENLIRAFRKIQALPSSKPDSFFTIAGYHGEPFVSQDPDNPDWWGGYCQHETVLFPMWHRAYLLRIEEALRNVMAGVDLFLPYWDECLAVGSDDNPVPWILTAPTFDLDGDTSNPLHSYTLQASIANSPTEQARYAKHEGYVTVRYPRSGLVGTPGDIEKTAIHNAAFEDPDTNAAYLNANVKAWLDGTVQILPDKDTPNVPDTYSVDARYKISLDAPNYTVFSNKASMAQWVKEQSGSGHGYALEDGHNAIHLAVGGFYEKNKYNADPIRGANGDMGDNETAGFDPIFYFHHAFVDYVFWTWQKKHDATAKGSIAIDPTYDGTTSQGNPGVSQGHQTRHEQPAYAIQEAQW</sequence>
<evidence type="ECO:0000256" key="3">
    <source>
        <dbReference type="ARBA" id="ARBA00022723"/>
    </source>
</evidence>
<dbReference type="Pfam" id="PF00264">
    <property type="entry name" value="Tyrosinase"/>
    <property type="match status" value="1"/>
</dbReference>
<evidence type="ECO:0000256" key="2">
    <source>
        <dbReference type="ARBA" id="ARBA00011906"/>
    </source>
</evidence>
<evidence type="ECO:0000256" key="1">
    <source>
        <dbReference type="ARBA" id="ARBA00009928"/>
    </source>
</evidence>
<dbReference type="AlphaFoldDB" id="A0A420YIS7"/>